<dbReference type="KEGG" id="scas:SACC_24960"/>
<dbReference type="GeneID" id="68867214"/>
<organism evidence="1 2">
    <name type="scientific">Saccharolobus caldissimus</name>
    <dbReference type="NCBI Taxonomy" id="1702097"/>
    <lineage>
        <taxon>Archaea</taxon>
        <taxon>Thermoproteota</taxon>
        <taxon>Thermoprotei</taxon>
        <taxon>Sulfolobales</taxon>
        <taxon>Sulfolobaceae</taxon>
        <taxon>Saccharolobus</taxon>
    </lineage>
</organism>
<protein>
    <recommendedName>
        <fullName evidence="3">VapB-type antitoxin</fullName>
    </recommendedName>
</protein>
<evidence type="ECO:0000313" key="1">
    <source>
        <dbReference type="EMBL" id="BDB99479.1"/>
    </source>
</evidence>
<proteinExistence type="predicted"/>
<dbReference type="RefSeq" id="WP_229569792.1">
    <property type="nucleotide sequence ID" value="NZ_AP025226.1"/>
</dbReference>
<dbReference type="AlphaFoldDB" id="A0AAQ4CUJ8"/>
<dbReference type="EMBL" id="AP025226">
    <property type="protein sequence ID" value="BDB99479.1"/>
    <property type="molecule type" value="Genomic_DNA"/>
</dbReference>
<evidence type="ECO:0008006" key="3">
    <source>
        <dbReference type="Google" id="ProtNLM"/>
    </source>
</evidence>
<name>A0AAQ4CUJ8_9CREN</name>
<dbReference type="Proteomes" id="UP001319921">
    <property type="component" value="Chromosome"/>
</dbReference>
<gene>
    <name evidence="1" type="ORF">SACC_24960</name>
</gene>
<sequence length="80" mass="9195">MTYTTIKVTDDVKRKLMKIAGELKAEKGEDISLNEVLEFLITFYENNKQNKKTLNMAAFNNLITKMNKDSSEKIDDVVYG</sequence>
<evidence type="ECO:0000313" key="2">
    <source>
        <dbReference type="Proteomes" id="UP001319921"/>
    </source>
</evidence>
<keyword evidence="2" id="KW-1185">Reference proteome</keyword>
<accession>A0AAQ4CUJ8</accession>
<reference evidence="1 2" key="1">
    <citation type="journal article" date="2022" name="Microbiol. Resour. Announc.">
        <title>Complete Genome Sequence of the Hyperthermophilic and Acidophilic Archaeon Saccharolobus caldissimus Strain HS-3T.</title>
        <authorList>
            <person name="Sakai H.D."/>
            <person name="Kurosawa N."/>
        </authorList>
    </citation>
    <scope>NUCLEOTIDE SEQUENCE [LARGE SCALE GENOMIC DNA]</scope>
    <source>
        <strain evidence="1 2">JCM32116</strain>
    </source>
</reference>